<keyword evidence="3" id="KW-1185">Reference proteome</keyword>
<evidence type="ECO:0000256" key="1">
    <source>
        <dbReference type="SAM" id="MobiDB-lite"/>
    </source>
</evidence>
<organism evidence="2 3">
    <name type="scientific">Desmophyllum pertusum</name>
    <dbReference type="NCBI Taxonomy" id="174260"/>
    <lineage>
        <taxon>Eukaryota</taxon>
        <taxon>Metazoa</taxon>
        <taxon>Cnidaria</taxon>
        <taxon>Anthozoa</taxon>
        <taxon>Hexacorallia</taxon>
        <taxon>Scleractinia</taxon>
        <taxon>Caryophylliina</taxon>
        <taxon>Caryophylliidae</taxon>
        <taxon>Desmophyllum</taxon>
    </lineage>
</organism>
<dbReference type="EMBL" id="MU827780">
    <property type="protein sequence ID" value="KAJ7337875.1"/>
    <property type="molecule type" value="Genomic_DNA"/>
</dbReference>
<accession>A0A9W9YF27</accession>
<sequence length="411" mass="44487">MKGGKKQSHNNQLHTCNLCNGGQAVSHPASAAVSAGPVAASTRPPLSHPAAASVAPPSSQPALAASNWPSVAAGSSRSIRPLATTAHQQVFGYMPRSDRGRSRACGSGRQPPAKKKHNPTWTRAFVCLASTADGRMPSTAYYHKLKKASLGEKNMTFNLEDNSVEFDYKLKMAFPKLEMAGGYILMCSHNTHRTLEEIKPPYTVQRLKRATGQCKIFIRPLQSDLDLTLDVYEEENEEEDTVEQCFVCKKYFFLAELSCHVDKCRETADIDSSAGSSPPAAHVGNHLVAVTQLYMSIHLLVPAPHVDQSAGVSPLPHMSTNYLVADTQLHMSINHLVAVTQLHMSIHLLAPVIQLHMSINHLVVVTQLHMLIHLLTAAHVGQSSSGSHTAMHVDPSAGARTTATIDQIVGE</sequence>
<protein>
    <submittedName>
        <fullName evidence="2">Uncharacterized protein</fullName>
    </submittedName>
</protein>
<name>A0A9W9YF27_9CNID</name>
<feature type="region of interest" description="Disordered" evidence="1">
    <location>
        <begin position="90"/>
        <end position="117"/>
    </location>
</feature>
<dbReference type="OrthoDB" id="5964629at2759"/>
<evidence type="ECO:0000313" key="2">
    <source>
        <dbReference type="EMBL" id="KAJ7337875.1"/>
    </source>
</evidence>
<proteinExistence type="predicted"/>
<dbReference type="AlphaFoldDB" id="A0A9W9YF27"/>
<dbReference type="Proteomes" id="UP001163046">
    <property type="component" value="Unassembled WGS sequence"/>
</dbReference>
<evidence type="ECO:0000313" key="3">
    <source>
        <dbReference type="Proteomes" id="UP001163046"/>
    </source>
</evidence>
<comment type="caution">
    <text evidence="2">The sequence shown here is derived from an EMBL/GenBank/DDBJ whole genome shotgun (WGS) entry which is preliminary data.</text>
</comment>
<gene>
    <name evidence="2" type="ORF">OS493_008033</name>
</gene>
<reference evidence="2" key="1">
    <citation type="submission" date="2023-01" db="EMBL/GenBank/DDBJ databases">
        <title>Genome assembly of the deep-sea coral Lophelia pertusa.</title>
        <authorList>
            <person name="Herrera S."/>
            <person name="Cordes E."/>
        </authorList>
    </citation>
    <scope>NUCLEOTIDE SEQUENCE</scope>
    <source>
        <strain evidence="2">USNM1676648</strain>
        <tissue evidence="2">Polyp</tissue>
    </source>
</reference>
<feature type="region of interest" description="Disordered" evidence="1">
    <location>
        <begin position="35"/>
        <end position="66"/>
    </location>
</feature>